<gene>
    <name evidence="2" type="ORF">L6637_32790</name>
    <name evidence="1" type="ORF">L6654_39845</name>
</gene>
<evidence type="ECO:0000313" key="4">
    <source>
        <dbReference type="Proteomes" id="UP001139054"/>
    </source>
</evidence>
<dbReference type="Proteomes" id="UP001139012">
    <property type="component" value="Unassembled WGS sequence"/>
</dbReference>
<dbReference type="RefSeq" id="WP_237873132.1">
    <property type="nucleotide sequence ID" value="NZ_JAKLTY010000048.1"/>
</dbReference>
<accession>A0A9X1RKF8</accession>
<dbReference type="EMBL" id="JAKLUA010000015">
    <property type="protein sequence ID" value="MCG2671733.1"/>
    <property type="molecule type" value="Genomic_DNA"/>
</dbReference>
<proteinExistence type="predicted"/>
<keyword evidence="3" id="KW-1185">Reference proteome</keyword>
<comment type="caution">
    <text evidence="1">The sequence shown here is derived from an EMBL/GenBank/DDBJ whole genome shotgun (WGS) entry which is preliminary data.</text>
</comment>
<name>A0A9X1RKF8_9BRAD</name>
<evidence type="ECO:0000313" key="2">
    <source>
        <dbReference type="EMBL" id="MCG2671733.1"/>
    </source>
</evidence>
<dbReference type="EMBL" id="JAKLTY010000048">
    <property type="protein sequence ID" value="MCG2632753.1"/>
    <property type="molecule type" value="Genomic_DNA"/>
</dbReference>
<evidence type="ECO:0000313" key="1">
    <source>
        <dbReference type="EMBL" id="MCG2632753.1"/>
    </source>
</evidence>
<evidence type="ECO:0000313" key="3">
    <source>
        <dbReference type="Proteomes" id="UP001139012"/>
    </source>
</evidence>
<sequence length="69" mass="7633">MQRQIIYRCSRTGMNVQHQLDDAALQRPAENIRVSVRCPACASLHFVNAVTGKLLGDRSGPPPHVRHSA</sequence>
<dbReference type="AlphaFoldDB" id="A0A9X1RKF8"/>
<organism evidence="1 4">
    <name type="scientific">Bradyrhizobium zhengyangense</name>
    <dbReference type="NCBI Taxonomy" id="2911009"/>
    <lineage>
        <taxon>Bacteria</taxon>
        <taxon>Pseudomonadati</taxon>
        <taxon>Pseudomonadota</taxon>
        <taxon>Alphaproteobacteria</taxon>
        <taxon>Hyphomicrobiales</taxon>
        <taxon>Nitrobacteraceae</taxon>
        <taxon>Bradyrhizobium</taxon>
    </lineage>
</organism>
<protein>
    <submittedName>
        <fullName evidence="1">Uncharacterized protein</fullName>
    </submittedName>
</protein>
<dbReference type="Proteomes" id="UP001139054">
    <property type="component" value="Unassembled WGS sequence"/>
</dbReference>
<reference evidence="1" key="1">
    <citation type="submission" date="2022-01" db="EMBL/GenBank/DDBJ databases">
        <title>Genome sequnece data of strain Bradyrhizobium sp. nov.</title>
        <authorList>
            <person name="Zhang J."/>
        </authorList>
    </citation>
    <scope>NUCLEOTIDE SEQUENCE</scope>
    <source>
        <strain evidence="2">WYCCWR 12774</strain>
        <strain evidence="1">WYCCWR 13023</strain>
    </source>
</reference>